<sequence length="196" mass="22108">MKFGCISSLFVLIILVLHFYGSDAVSCVDLQMKGSEAQIIRIMQNLSVVHDINGEPGFEFKGSFLKNCSDACVIYICERNSEEFYFGLGCPNDFYNSCKLFTEEVKEVQDSGPNNLDYHNDKFTVYYSSGCGSEINGTECIFEKFLNYYDKTVEELASRTTPAPTPPPPSGSNNQNDAMKFIGFIIFGWIFAFWNL</sequence>
<evidence type="ECO:0000313" key="2">
    <source>
        <dbReference type="WBParaSite" id="ES5_v2.g21130.t1"/>
    </source>
</evidence>
<name>A0AC34FWM2_9BILA</name>
<dbReference type="Proteomes" id="UP000887579">
    <property type="component" value="Unplaced"/>
</dbReference>
<organism evidence="1 2">
    <name type="scientific">Panagrolaimus sp. ES5</name>
    <dbReference type="NCBI Taxonomy" id="591445"/>
    <lineage>
        <taxon>Eukaryota</taxon>
        <taxon>Metazoa</taxon>
        <taxon>Ecdysozoa</taxon>
        <taxon>Nematoda</taxon>
        <taxon>Chromadorea</taxon>
        <taxon>Rhabditida</taxon>
        <taxon>Tylenchina</taxon>
        <taxon>Panagrolaimomorpha</taxon>
        <taxon>Panagrolaimoidea</taxon>
        <taxon>Panagrolaimidae</taxon>
        <taxon>Panagrolaimus</taxon>
    </lineage>
</organism>
<protein>
    <submittedName>
        <fullName evidence="2">Uncharacterized protein</fullName>
    </submittedName>
</protein>
<dbReference type="WBParaSite" id="ES5_v2.g21130.t1">
    <property type="protein sequence ID" value="ES5_v2.g21130.t1"/>
    <property type="gene ID" value="ES5_v2.g21130"/>
</dbReference>
<proteinExistence type="predicted"/>
<accession>A0AC34FWM2</accession>
<reference evidence="2" key="1">
    <citation type="submission" date="2022-11" db="UniProtKB">
        <authorList>
            <consortium name="WormBaseParasite"/>
        </authorList>
    </citation>
    <scope>IDENTIFICATION</scope>
</reference>
<evidence type="ECO:0000313" key="1">
    <source>
        <dbReference type="Proteomes" id="UP000887579"/>
    </source>
</evidence>